<feature type="domain" description="PDZ" evidence="5">
    <location>
        <begin position="170"/>
        <end position="234"/>
    </location>
</feature>
<dbReference type="PROSITE" id="PS50106">
    <property type="entry name" value="PDZ"/>
    <property type="match status" value="1"/>
</dbReference>
<dbReference type="PANTHER" id="PTHR32060:SF30">
    <property type="entry name" value="CARBOXY-TERMINAL PROCESSING PROTEASE CTPA"/>
    <property type="match status" value="1"/>
</dbReference>
<comment type="similarity">
    <text evidence="1">Belongs to the peptidase S41A family.</text>
</comment>
<evidence type="ECO:0000256" key="2">
    <source>
        <dbReference type="ARBA" id="ARBA00022670"/>
    </source>
</evidence>
<dbReference type="InterPro" id="IPR029045">
    <property type="entry name" value="ClpP/crotonase-like_dom_sf"/>
</dbReference>
<dbReference type="InterPro" id="IPR036034">
    <property type="entry name" value="PDZ_sf"/>
</dbReference>
<dbReference type="CDD" id="cd06782">
    <property type="entry name" value="cpPDZ_CPP-like"/>
    <property type="match status" value="1"/>
</dbReference>
<keyword evidence="3" id="KW-0378">Hydrolase</keyword>
<keyword evidence="2" id="KW-0645">Protease</keyword>
<dbReference type="Gene3D" id="3.30.750.44">
    <property type="match status" value="1"/>
</dbReference>
<dbReference type="CDD" id="cd07560">
    <property type="entry name" value="Peptidase_S41_CPP"/>
    <property type="match status" value="1"/>
</dbReference>
<evidence type="ECO:0000256" key="4">
    <source>
        <dbReference type="ARBA" id="ARBA00022825"/>
    </source>
</evidence>
<dbReference type="SUPFAM" id="SSF52096">
    <property type="entry name" value="ClpP/crotonase"/>
    <property type="match status" value="1"/>
</dbReference>
<evidence type="ECO:0000256" key="3">
    <source>
        <dbReference type="ARBA" id="ARBA00022801"/>
    </source>
</evidence>
<evidence type="ECO:0000256" key="1">
    <source>
        <dbReference type="ARBA" id="ARBA00009179"/>
    </source>
</evidence>
<organism evidence="6">
    <name type="scientific">marine metagenome</name>
    <dbReference type="NCBI Taxonomy" id="408172"/>
    <lineage>
        <taxon>unclassified sequences</taxon>
        <taxon>metagenomes</taxon>
        <taxon>ecological metagenomes</taxon>
    </lineage>
</organism>
<dbReference type="Gene3D" id="3.90.226.10">
    <property type="entry name" value="2-enoyl-CoA Hydratase, Chain A, domain 1"/>
    <property type="match status" value="1"/>
</dbReference>
<sequence>MKLKRFLTFFFIILLSLVLSSCSISERSRADYLSASIAAPEAPLLAEVIMHLQLDYVHPEKLEPQKLLQGALTELGRMVPEVWVVPEFEENGQGARLQVRLEKETSVLTVEKLNGLYDLHITLQKLMKYLLRKNPQLTQLKIEQLFARGILNQLDAYSVLLSNDIFQEFNINIGGQFAGVGLVVGTRGGQLTVIAPMDGSPAAKAGMKPLDRIVAVDDEKTEYLTLEEILHRLRGKTGTPVTLSVLRKGQAKALKFELLREEIKVESVETFDLQSGSQTVRYVRIKNFQISTSQELQNKLADLVEINGLVLDLRNNPGGLLEEAVRASDLFLPGNQRIVSTKGPSVSTIYDAKQLFASDHLEDIPLVVLINRGSASASEIVAAALKQNKRAIVIGEQSFGKGTVQTLWDLKDGSVLKLTIGEYLTPSGRSIHNIGVMPELNLIPITVPPLKNMQEADDQQQSFAQERFRLSTEENADNSNADSERLELRYLSAKAAVFDTAELIADAEIIEKLNADIFVATAKRLLRTWNPEKINYSLQQISKEVAQQESEKITKALAEHGIDWSLNPFLKTPAAEKLSLSWFAEEISADQVQLKVKLRNTSELSGQRLLVVTKSGNILLDGLEFPLGLLGPDRVVEKTIKVNYFAGMMEETEPLELVLFDHNLQKLKSVRLKLNFSPKRIPSFRLAMKKYDNGELGSQGNGDGIVQSGEIIALAFKLANKSRETVPELLLKIRGTEGSFRVNRGKIILKNLEPDHEQTDYFLFQSLKGTGALGKINLEMIDTKSGTPKIVHRWNLQHTLPEQTVVTPKFSRLKWQDLDGNTVLGETELQSLILRGKVSNAADVRDVFVHLNDEKVFYSANLNSSEDSPDQQSGKEEFLFSTLLKLVPGKNQISVFSRNRYGFTSERRLRILRRQ</sequence>
<gene>
    <name evidence="6" type="ORF">METZ01_LOCUS26193</name>
</gene>
<accession>A0A381Q4T8</accession>
<dbReference type="GO" id="GO:0007165">
    <property type="term" value="P:signal transduction"/>
    <property type="evidence" value="ECO:0007669"/>
    <property type="project" value="TreeGrafter"/>
</dbReference>
<dbReference type="GO" id="GO:0004175">
    <property type="term" value="F:endopeptidase activity"/>
    <property type="evidence" value="ECO:0007669"/>
    <property type="project" value="TreeGrafter"/>
</dbReference>
<dbReference type="EMBL" id="UINC01001176">
    <property type="protein sequence ID" value="SUZ73339.1"/>
    <property type="molecule type" value="Genomic_DNA"/>
</dbReference>
<dbReference type="GO" id="GO:0006508">
    <property type="term" value="P:proteolysis"/>
    <property type="evidence" value="ECO:0007669"/>
    <property type="project" value="UniProtKB-KW"/>
</dbReference>
<dbReference type="PANTHER" id="PTHR32060">
    <property type="entry name" value="TAIL-SPECIFIC PROTEASE"/>
    <property type="match status" value="1"/>
</dbReference>
<reference evidence="6" key="1">
    <citation type="submission" date="2018-05" db="EMBL/GenBank/DDBJ databases">
        <authorList>
            <person name="Lanie J.A."/>
            <person name="Ng W.-L."/>
            <person name="Kazmierczak K.M."/>
            <person name="Andrzejewski T.M."/>
            <person name="Davidsen T.M."/>
            <person name="Wayne K.J."/>
            <person name="Tettelin H."/>
            <person name="Glass J.I."/>
            <person name="Rusch D."/>
            <person name="Podicherti R."/>
            <person name="Tsui H.-C.T."/>
            <person name="Winkler M.E."/>
        </authorList>
    </citation>
    <scope>NUCLEOTIDE SEQUENCE</scope>
</reference>
<dbReference type="GO" id="GO:0008236">
    <property type="term" value="F:serine-type peptidase activity"/>
    <property type="evidence" value="ECO:0007669"/>
    <property type="project" value="UniProtKB-KW"/>
</dbReference>
<evidence type="ECO:0000259" key="5">
    <source>
        <dbReference type="PROSITE" id="PS50106"/>
    </source>
</evidence>
<dbReference type="InterPro" id="IPR001478">
    <property type="entry name" value="PDZ"/>
</dbReference>
<proteinExistence type="inferred from homology"/>
<name>A0A381Q4T8_9ZZZZ</name>
<dbReference type="Pfam" id="PF17820">
    <property type="entry name" value="PDZ_6"/>
    <property type="match status" value="1"/>
</dbReference>
<dbReference type="Gene3D" id="2.30.42.10">
    <property type="match status" value="1"/>
</dbReference>
<dbReference type="SMART" id="SM00245">
    <property type="entry name" value="TSPc"/>
    <property type="match status" value="1"/>
</dbReference>
<dbReference type="PROSITE" id="PS51257">
    <property type="entry name" value="PROKAR_LIPOPROTEIN"/>
    <property type="match status" value="1"/>
</dbReference>
<keyword evidence="4" id="KW-0720">Serine protease</keyword>
<dbReference type="SUPFAM" id="SSF50156">
    <property type="entry name" value="PDZ domain-like"/>
    <property type="match status" value="1"/>
</dbReference>
<dbReference type="InterPro" id="IPR004447">
    <property type="entry name" value="Peptidase_S41A"/>
</dbReference>
<protein>
    <recommendedName>
        <fullName evidence="5">PDZ domain-containing protein</fullName>
    </recommendedName>
</protein>
<dbReference type="NCBIfam" id="TIGR00225">
    <property type="entry name" value="prc"/>
    <property type="match status" value="1"/>
</dbReference>
<dbReference type="AlphaFoldDB" id="A0A381Q4T8"/>
<dbReference type="Pfam" id="PF03572">
    <property type="entry name" value="Peptidase_S41"/>
    <property type="match status" value="1"/>
</dbReference>
<evidence type="ECO:0000313" key="6">
    <source>
        <dbReference type="EMBL" id="SUZ73339.1"/>
    </source>
</evidence>
<dbReference type="FunFam" id="2.30.42.10:FF:000063">
    <property type="entry name" value="Peptidase, S41 family"/>
    <property type="match status" value="1"/>
</dbReference>
<dbReference type="SMART" id="SM00228">
    <property type="entry name" value="PDZ"/>
    <property type="match status" value="1"/>
</dbReference>
<dbReference type="InterPro" id="IPR041489">
    <property type="entry name" value="PDZ_6"/>
</dbReference>
<dbReference type="InterPro" id="IPR005151">
    <property type="entry name" value="Tail-specific_protease"/>
</dbReference>
<dbReference type="GO" id="GO:0030288">
    <property type="term" value="C:outer membrane-bounded periplasmic space"/>
    <property type="evidence" value="ECO:0007669"/>
    <property type="project" value="TreeGrafter"/>
</dbReference>